<dbReference type="OrthoDB" id="28397at2759"/>
<evidence type="ECO:0000256" key="1">
    <source>
        <dbReference type="ARBA" id="ARBA00006485"/>
    </source>
</evidence>
<dbReference type="Pfam" id="PF00069">
    <property type="entry name" value="Pkinase"/>
    <property type="match status" value="1"/>
</dbReference>
<keyword evidence="11" id="KW-1185">Reference proteome</keyword>
<dbReference type="Gene3D" id="3.30.200.20">
    <property type="entry name" value="Phosphorylase Kinase, domain 1"/>
    <property type="match status" value="1"/>
</dbReference>
<dbReference type="Gene3D" id="1.10.510.10">
    <property type="entry name" value="Transferase(Phosphotransferase) domain 1"/>
    <property type="match status" value="1"/>
</dbReference>
<evidence type="ECO:0000259" key="9">
    <source>
        <dbReference type="PROSITE" id="PS50011"/>
    </source>
</evidence>
<dbReference type="PANTHER" id="PTHR24056">
    <property type="entry name" value="CELL DIVISION PROTEIN KINASE"/>
    <property type="match status" value="1"/>
</dbReference>
<accession>A0A1Q3B1N4</accession>
<dbReference type="GO" id="GO:0008353">
    <property type="term" value="F:RNA polymerase II CTD heptapeptide repeat kinase activity"/>
    <property type="evidence" value="ECO:0007669"/>
    <property type="project" value="TreeGrafter"/>
</dbReference>
<keyword evidence="3" id="KW-0808">Transferase</keyword>
<dbReference type="PROSITE" id="PS00107">
    <property type="entry name" value="PROTEIN_KINASE_ATP"/>
    <property type="match status" value="1"/>
</dbReference>
<evidence type="ECO:0000256" key="5">
    <source>
        <dbReference type="ARBA" id="ARBA00022777"/>
    </source>
</evidence>
<dbReference type="CDD" id="cd07840">
    <property type="entry name" value="STKc_CDK9_like"/>
    <property type="match status" value="1"/>
</dbReference>
<organism evidence="10 11">
    <name type="scientific">Cephalotus follicularis</name>
    <name type="common">Albany pitcher plant</name>
    <dbReference type="NCBI Taxonomy" id="3775"/>
    <lineage>
        <taxon>Eukaryota</taxon>
        <taxon>Viridiplantae</taxon>
        <taxon>Streptophyta</taxon>
        <taxon>Embryophyta</taxon>
        <taxon>Tracheophyta</taxon>
        <taxon>Spermatophyta</taxon>
        <taxon>Magnoliopsida</taxon>
        <taxon>eudicotyledons</taxon>
        <taxon>Gunneridae</taxon>
        <taxon>Pentapetalae</taxon>
        <taxon>rosids</taxon>
        <taxon>fabids</taxon>
        <taxon>Oxalidales</taxon>
        <taxon>Cephalotaceae</taxon>
        <taxon>Cephalotus</taxon>
    </lineage>
</organism>
<dbReference type="FunFam" id="3.30.200.20:FF:000021">
    <property type="entry name" value="probable serine/threonine-protein kinase At1g54610"/>
    <property type="match status" value="1"/>
</dbReference>
<feature type="binding site" evidence="7">
    <location>
        <position position="153"/>
    </location>
    <ligand>
        <name>ATP</name>
        <dbReference type="ChEBI" id="CHEBI:30616"/>
    </ligand>
</feature>
<dbReference type="InterPro" id="IPR017441">
    <property type="entry name" value="Protein_kinase_ATP_BS"/>
</dbReference>
<dbReference type="EMBL" id="BDDD01000222">
    <property type="protein sequence ID" value="GAV61723.1"/>
    <property type="molecule type" value="Genomic_DNA"/>
</dbReference>
<dbReference type="SMART" id="SM00220">
    <property type="entry name" value="S_TKc"/>
    <property type="match status" value="1"/>
</dbReference>
<dbReference type="GO" id="GO:0000307">
    <property type="term" value="C:cyclin-dependent protein kinase holoenzyme complex"/>
    <property type="evidence" value="ECO:0007669"/>
    <property type="project" value="TreeGrafter"/>
</dbReference>
<evidence type="ECO:0000256" key="4">
    <source>
        <dbReference type="ARBA" id="ARBA00022741"/>
    </source>
</evidence>
<comment type="caution">
    <text evidence="10">The sequence shown here is derived from an EMBL/GenBank/DDBJ whole genome shotgun (WGS) entry which is preliminary data.</text>
</comment>
<dbReference type="GO" id="GO:0032968">
    <property type="term" value="P:positive regulation of transcription elongation by RNA polymerase II"/>
    <property type="evidence" value="ECO:0007669"/>
    <property type="project" value="TreeGrafter"/>
</dbReference>
<dbReference type="InterPro" id="IPR000719">
    <property type="entry name" value="Prot_kinase_dom"/>
</dbReference>
<feature type="compositionally biased region" description="Basic and acidic residues" evidence="8">
    <location>
        <begin position="425"/>
        <end position="451"/>
    </location>
</feature>
<evidence type="ECO:0000256" key="7">
    <source>
        <dbReference type="PROSITE-ProRule" id="PRU10141"/>
    </source>
</evidence>
<evidence type="ECO:0000256" key="3">
    <source>
        <dbReference type="ARBA" id="ARBA00022679"/>
    </source>
</evidence>
<keyword evidence="5 10" id="KW-0418">Kinase</keyword>
<dbReference type="FunFam" id="1.10.510.10:FF:000043">
    <property type="entry name" value="probable serine/threonine-protein kinase At1g54610"/>
    <property type="match status" value="1"/>
</dbReference>
<evidence type="ECO:0000313" key="11">
    <source>
        <dbReference type="Proteomes" id="UP000187406"/>
    </source>
</evidence>
<keyword evidence="2" id="KW-0723">Serine/threonine-protein kinase</keyword>
<keyword evidence="4 7" id="KW-0547">Nucleotide-binding</keyword>
<dbReference type="InterPro" id="IPR050108">
    <property type="entry name" value="CDK"/>
</dbReference>
<dbReference type="GO" id="GO:0005524">
    <property type="term" value="F:ATP binding"/>
    <property type="evidence" value="ECO:0007669"/>
    <property type="project" value="UniProtKB-UniRule"/>
</dbReference>
<dbReference type="STRING" id="3775.A0A1Q3B1N4"/>
<evidence type="ECO:0000313" key="10">
    <source>
        <dbReference type="EMBL" id="GAV61723.1"/>
    </source>
</evidence>
<evidence type="ECO:0000256" key="8">
    <source>
        <dbReference type="SAM" id="MobiDB-lite"/>
    </source>
</evidence>
<feature type="compositionally biased region" description="Basic and acidic residues" evidence="8">
    <location>
        <begin position="472"/>
        <end position="481"/>
    </location>
</feature>
<dbReference type="PROSITE" id="PS50011">
    <property type="entry name" value="PROTEIN_KINASE_DOM"/>
    <property type="match status" value="1"/>
</dbReference>
<dbReference type="InterPro" id="IPR008271">
    <property type="entry name" value="Ser/Thr_kinase_AS"/>
</dbReference>
<evidence type="ECO:0000256" key="2">
    <source>
        <dbReference type="ARBA" id="ARBA00022527"/>
    </source>
</evidence>
<dbReference type="SUPFAM" id="SSF56112">
    <property type="entry name" value="Protein kinase-like (PK-like)"/>
    <property type="match status" value="1"/>
</dbReference>
<proteinExistence type="inferred from homology"/>
<dbReference type="FunCoup" id="A0A1Q3B1N4">
    <property type="interactions" value="524"/>
</dbReference>
<protein>
    <submittedName>
        <fullName evidence="10">Pkinase domain-containing protein</fullName>
    </submittedName>
</protein>
<dbReference type="AlphaFoldDB" id="A0A1Q3B1N4"/>
<dbReference type="GO" id="GO:0005634">
    <property type="term" value="C:nucleus"/>
    <property type="evidence" value="ECO:0007669"/>
    <property type="project" value="TreeGrafter"/>
</dbReference>
<comment type="similarity">
    <text evidence="1">Belongs to the protein kinase superfamily. CMGC Ser/Thr protein kinase family. CDC2/CDKX subfamily.</text>
</comment>
<evidence type="ECO:0000256" key="6">
    <source>
        <dbReference type="ARBA" id="ARBA00022840"/>
    </source>
</evidence>
<sequence>MGCINSKRAVPVAASPGLDFSVSGSATFITTESVSINSVKNRSGRLERDHKEEEKPELSRKTSRGLNIWKKGSSNGRSSSMRMAWGFSHRFVDAEHVAAGWPSWLSTAAGDAIHGWVPLRADAFEKLEKIGQGTYSSVFRAREIETGRMMALKKVRFDNFQTESIRFMAREIMILRRLDHPNIMKLEGVITSRSSTSLYLVFEYMEHDLAGLSSCPDIKFSESQVKCYMNQLLCAIEHCHLRGIMHRDIKVSNILVSNEGVLKLGDFGLANVLNSKNRQQLTSRVVTLWYRPPELLMGSTSYGVSVDLWSVGCVFAELLLGKPLLKGRTEVEQLHKIFRLCGSPPDEFWKKCKLPHATMFKPQHAYESSLRERCKEFPTTSLNLIESLLSVDPSERGTASSALMSEYFHTQPYACEPSSLPKYPPNKEIDARQRDELRRKNAGARMRDSGAPRKPRRVPRTLQEPKNFRKLPPKEETKDNTRSYNGSNVHRREGAVPRRPLIPSFDTVSEASHIITTSQGDLKFTGPVQVTASSGFAWTKRQHDDAASTVSYNLNCSRSQISGLDSSSLMFANYSLDLTKDENEAKHGMEKQQNQFGSSDFIASNAFLSDDFTVPRDKEAAIGLRNNQSCNNIEKVELSGPLLHQSYRIDELLQRNERHIRQAARRSRFERDR</sequence>
<gene>
    <name evidence="10" type="ORF">CFOL_v3_05249</name>
</gene>
<dbReference type="InParanoid" id="A0A1Q3B1N4"/>
<feature type="compositionally biased region" description="Basic and acidic residues" evidence="8">
    <location>
        <begin position="44"/>
        <end position="60"/>
    </location>
</feature>
<feature type="region of interest" description="Disordered" evidence="8">
    <location>
        <begin position="40"/>
        <end position="64"/>
    </location>
</feature>
<dbReference type="InterPro" id="IPR011009">
    <property type="entry name" value="Kinase-like_dom_sf"/>
</dbReference>
<dbReference type="PANTHER" id="PTHR24056:SF188">
    <property type="entry name" value="CYCLIN-DEPENDENT KINASE C-2 C"/>
    <property type="match status" value="1"/>
</dbReference>
<keyword evidence="6 7" id="KW-0067">ATP-binding</keyword>
<dbReference type="Proteomes" id="UP000187406">
    <property type="component" value="Unassembled WGS sequence"/>
</dbReference>
<name>A0A1Q3B1N4_CEPFO</name>
<dbReference type="PROSITE" id="PS00108">
    <property type="entry name" value="PROTEIN_KINASE_ST"/>
    <property type="match status" value="1"/>
</dbReference>
<feature type="domain" description="Protein kinase" evidence="9">
    <location>
        <begin position="124"/>
        <end position="408"/>
    </location>
</feature>
<reference evidence="11" key="1">
    <citation type="submission" date="2016-04" db="EMBL/GenBank/DDBJ databases">
        <title>Cephalotus genome sequencing.</title>
        <authorList>
            <person name="Fukushima K."/>
            <person name="Hasebe M."/>
            <person name="Fang X."/>
        </authorList>
    </citation>
    <scope>NUCLEOTIDE SEQUENCE [LARGE SCALE GENOMIC DNA]</scope>
    <source>
        <strain evidence="11">cv. St1</strain>
    </source>
</reference>
<feature type="region of interest" description="Disordered" evidence="8">
    <location>
        <begin position="415"/>
        <end position="490"/>
    </location>
</feature>